<evidence type="ECO:0008006" key="4">
    <source>
        <dbReference type="Google" id="ProtNLM"/>
    </source>
</evidence>
<reference evidence="3" key="1">
    <citation type="submission" date="2017-09" db="EMBL/GenBank/DDBJ databases">
        <title>Depth-based differentiation of microbial function through sediment-hosted aquifers and enrichment of novel symbionts in the deep terrestrial subsurface.</title>
        <authorList>
            <person name="Probst A.J."/>
            <person name="Ladd B."/>
            <person name="Jarett J.K."/>
            <person name="Geller-Mcgrath D.E."/>
            <person name="Sieber C.M.K."/>
            <person name="Emerson J.B."/>
            <person name="Anantharaman K."/>
            <person name="Thomas B.C."/>
            <person name="Malmstrom R."/>
            <person name="Stieglmeier M."/>
            <person name="Klingl A."/>
            <person name="Woyke T."/>
            <person name="Ryan C.M."/>
            <person name="Banfield J.F."/>
        </authorList>
    </citation>
    <scope>NUCLEOTIDE SEQUENCE [LARGE SCALE GENOMIC DNA]</scope>
</reference>
<dbReference type="Gene3D" id="3.40.50.300">
    <property type="entry name" value="P-loop containing nucleotide triphosphate hydrolases"/>
    <property type="match status" value="1"/>
</dbReference>
<protein>
    <recommendedName>
        <fullName evidence="4">2-phosphoglycerate kinase</fullName>
    </recommendedName>
</protein>
<sequence>MDKGTEKKMDTNIDKDTNKDKDVPQQIVISDDQHGLPYSKGLMASALMATGLPPSRSYEIARLIQRQLVDDGRFSIKVDELRELVYHVLLKHQGKLYANKYRRWQALLNVDRPIIVLVGGTTGVGKSTIATAVAHRLGITHVVATDSLREVMRAVLSKDLIPSLHESSFMAWKAVNKSFEKDPLINGFIEQVKIVSVSIRAVVDRAIREGQNVVIEGVHVVPGFINTPMYEKAFVIPMIITVDDEDLHRSHFYIRELQTEGARPFERYKENFESIRRIGDYINNLAREYDISVISSHSLDTTITGALEQVLNHVLGPPENEDKTAMSVLDREDFE</sequence>
<organism evidence="2 3">
    <name type="scientific">Candidatus Aquicultor secundus</name>
    <dbReference type="NCBI Taxonomy" id="1973895"/>
    <lineage>
        <taxon>Bacteria</taxon>
        <taxon>Bacillati</taxon>
        <taxon>Actinomycetota</taxon>
        <taxon>Candidatus Aquicultoria</taxon>
        <taxon>Candidatus Aquicultorales</taxon>
        <taxon>Candidatus Aquicultoraceae</taxon>
        <taxon>Candidatus Aquicultor</taxon>
    </lineage>
</organism>
<evidence type="ECO:0000256" key="1">
    <source>
        <dbReference type="SAM" id="MobiDB-lite"/>
    </source>
</evidence>
<dbReference type="PANTHER" id="PTHR33477">
    <property type="entry name" value="P-LOOP NTPASE DOMAIN-CONTAINING PROTEIN LPA1 HOMOLOG 1"/>
    <property type="match status" value="1"/>
</dbReference>
<proteinExistence type="predicted"/>
<dbReference type="PANTHER" id="PTHR33477:SF3">
    <property type="entry name" value="P-LOOP NTPASE DOMAIN-CONTAINING PROTEIN LPA1 HOMOLOG 1"/>
    <property type="match status" value="1"/>
</dbReference>
<dbReference type="AlphaFoldDB" id="A0A2M7T9F9"/>
<accession>A0A2M7T9F9</accession>
<gene>
    <name evidence="2" type="ORF">COY37_02785</name>
</gene>
<dbReference type="InterPro" id="IPR027417">
    <property type="entry name" value="P-loop_NTPase"/>
</dbReference>
<dbReference type="Proteomes" id="UP000230956">
    <property type="component" value="Unassembled WGS sequence"/>
</dbReference>
<evidence type="ECO:0000313" key="2">
    <source>
        <dbReference type="EMBL" id="PIZ41098.1"/>
    </source>
</evidence>
<name>A0A2M7T9F9_9ACTN</name>
<feature type="region of interest" description="Disordered" evidence="1">
    <location>
        <begin position="1"/>
        <end position="24"/>
    </location>
</feature>
<dbReference type="SUPFAM" id="SSF52540">
    <property type="entry name" value="P-loop containing nucleoside triphosphate hydrolases"/>
    <property type="match status" value="1"/>
</dbReference>
<comment type="caution">
    <text evidence="2">The sequence shown here is derived from an EMBL/GenBank/DDBJ whole genome shotgun (WGS) entry which is preliminary data.</text>
</comment>
<feature type="compositionally biased region" description="Basic and acidic residues" evidence="1">
    <location>
        <begin position="1"/>
        <end position="23"/>
    </location>
</feature>
<feature type="region of interest" description="Disordered" evidence="1">
    <location>
        <begin position="316"/>
        <end position="335"/>
    </location>
</feature>
<dbReference type="EMBL" id="PFNG01000070">
    <property type="protein sequence ID" value="PIZ41098.1"/>
    <property type="molecule type" value="Genomic_DNA"/>
</dbReference>
<evidence type="ECO:0000313" key="3">
    <source>
        <dbReference type="Proteomes" id="UP000230956"/>
    </source>
</evidence>